<gene>
    <name evidence="8" type="ORF">HKT17_10695</name>
</gene>
<keyword evidence="1 6" id="KW-0645">Protease</keyword>
<evidence type="ECO:0000256" key="3">
    <source>
        <dbReference type="ARBA" id="ARBA00022801"/>
    </source>
</evidence>
<keyword evidence="9" id="KW-1185">Reference proteome</keyword>
<evidence type="ECO:0000259" key="7">
    <source>
        <dbReference type="Pfam" id="PF01435"/>
    </source>
</evidence>
<dbReference type="Pfam" id="PF01435">
    <property type="entry name" value="Peptidase_M48"/>
    <property type="match status" value="1"/>
</dbReference>
<dbReference type="RefSeq" id="WP_105029580.1">
    <property type="nucleotide sequence ID" value="NZ_CP053084.1"/>
</dbReference>
<comment type="cofactor">
    <cofactor evidence="6">
        <name>Zn(2+)</name>
        <dbReference type="ChEBI" id="CHEBI:29105"/>
    </cofactor>
    <text evidence="6">Binds 1 zinc ion per subunit.</text>
</comment>
<name>A0ABX6N9R4_9BURK</name>
<feature type="domain" description="Peptidase M48" evidence="7">
    <location>
        <begin position="56"/>
        <end position="161"/>
    </location>
</feature>
<protein>
    <recommendedName>
        <fullName evidence="7">Peptidase M48 domain-containing protein</fullName>
    </recommendedName>
</protein>
<evidence type="ECO:0000313" key="9">
    <source>
        <dbReference type="Proteomes" id="UP000501130"/>
    </source>
</evidence>
<evidence type="ECO:0000256" key="5">
    <source>
        <dbReference type="ARBA" id="ARBA00023049"/>
    </source>
</evidence>
<keyword evidence="5 6" id="KW-0482">Metalloprotease</keyword>
<keyword evidence="3 6" id="KW-0378">Hydrolase</keyword>
<dbReference type="EMBL" id="CP053084">
    <property type="protein sequence ID" value="QJR30142.1"/>
    <property type="molecule type" value="Genomic_DNA"/>
</dbReference>
<evidence type="ECO:0000256" key="2">
    <source>
        <dbReference type="ARBA" id="ARBA00022723"/>
    </source>
</evidence>
<accession>A0ABX6N9R4</accession>
<dbReference type="Proteomes" id="UP000501130">
    <property type="component" value="Chromosome"/>
</dbReference>
<organism evidence="8 9">
    <name type="scientific">Limnobacter profundi</name>
    <dbReference type="NCBI Taxonomy" id="2732163"/>
    <lineage>
        <taxon>Bacteria</taxon>
        <taxon>Pseudomonadati</taxon>
        <taxon>Pseudomonadota</taxon>
        <taxon>Betaproteobacteria</taxon>
        <taxon>Burkholderiales</taxon>
        <taxon>Burkholderiaceae</taxon>
        <taxon>Limnobacter</taxon>
    </lineage>
</organism>
<keyword evidence="2" id="KW-0479">Metal-binding</keyword>
<comment type="similarity">
    <text evidence="6">Belongs to the peptidase M48 family.</text>
</comment>
<keyword evidence="4 6" id="KW-0862">Zinc</keyword>
<dbReference type="InterPro" id="IPR001915">
    <property type="entry name" value="Peptidase_M48"/>
</dbReference>
<evidence type="ECO:0000313" key="8">
    <source>
        <dbReference type="EMBL" id="QJR30142.1"/>
    </source>
</evidence>
<sequence>MANHSLEVLKLSVLFDNHFFNGVPTQVHFIQNSTMVGTWIDEQGAANLSIGLDRIKFMNSDQLVFLIAHEYGHLVLKHPDKTIEIQQQYGIVSTFDEFMLSPDMKRDYSRLMREMELQADLFGAQLVLGLGHDPVSGASFLLGETKSIQHPEGTLRVAKIKAGEQSLVAEDFSGTFNNLAMQLSDAEVLAALVPSYTQPIDSIDSTVKAAVESWPASGAGSYAGDTLYGFEVSVLLTIAVLACAMPRWWRKTSVG</sequence>
<proteinExistence type="inferred from homology"/>
<evidence type="ECO:0000256" key="6">
    <source>
        <dbReference type="RuleBase" id="RU003983"/>
    </source>
</evidence>
<reference evidence="8 9" key="1">
    <citation type="submission" date="2020-05" db="EMBL/GenBank/DDBJ databases">
        <title>Compete genome of Limnobacter sp. SAORIC-580.</title>
        <authorList>
            <person name="Song J."/>
            <person name="Cho J.-C."/>
        </authorList>
    </citation>
    <scope>NUCLEOTIDE SEQUENCE [LARGE SCALE GENOMIC DNA]</scope>
    <source>
        <strain evidence="8 9">SAORIC-580</strain>
    </source>
</reference>
<evidence type="ECO:0000256" key="1">
    <source>
        <dbReference type="ARBA" id="ARBA00022670"/>
    </source>
</evidence>
<evidence type="ECO:0000256" key="4">
    <source>
        <dbReference type="ARBA" id="ARBA00022833"/>
    </source>
</evidence>